<evidence type="ECO:0000313" key="5">
    <source>
        <dbReference type="Proteomes" id="UP000504638"/>
    </source>
</evidence>
<dbReference type="InterPro" id="IPR002048">
    <property type="entry name" value="EF_hand_dom"/>
</dbReference>
<reference evidence="4 6" key="1">
    <citation type="submission" date="2020-01" db="EMBL/GenBank/DDBJ databases">
        <authorList>
            <consortium name="DOE Joint Genome Institute"/>
            <person name="Haridas S."/>
            <person name="Albert R."/>
            <person name="Binder M."/>
            <person name="Bloem J."/>
            <person name="Labutti K."/>
            <person name="Salamov A."/>
            <person name="Andreopoulos B."/>
            <person name="Baker S.E."/>
            <person name="Barry K."/>
            <person name="Bills G."/>
            <person name="Bluhm B.H."/>
            <person name="Cannon C."/>
            <person name="Castanera R."/>
            <person name="Culley D.E."/>
            <person name="Daum C."/>
            <person name="Ezra D."/>
            <person name="Gonzalez J.B."/>
            <person name="Henrissat B."/>
            <person name="Kuo A."/>
            <person name="Liang C."/>
            <person name="Lipzen A."/>
            <person name="Lutzoni F."/>
            <person name="Magnuson J."/>
            <person name="Mondo S."/>
            <person name="Nolan M."/>
            <person name="Ohm R."/>
            <person name="Pangilinan J."/>
            <person name="Park H.-J."/>
            <person name="Ramirez L."/>
            <person name="Alfaro M."/>
            <person name="Sun H."/>
            <person name="Tritt A."/>
            <person name="Yoshinaga Y."/>
            <person name="Zwiers L.-H."/>
            <person name="Turgeon B.G."/>
            <person name="Goodwin S.B."/>
            <person name="Spatafora J.W."/>
            <person name="Crous P.W."/>
            <person name="Grigoriev I.V."/>
        </authorList>
    </citation>
    <scope>NUCLEOTIDE SEQUENCE</scope>
    <source>
        <strain evidence="4 6">CBS 781.70</strain>
    </source>
</reference>
<evidence type="ECO:0000259" key="3">
    <source>
        <dbReference type="PROSITE" id="PS50222"/>
    </source>
</evidence>
<protein>
    <recommendedName>
        <fullName evidence="3">EF-hand domain-containing protein</fullName>
    </recommendedName>
</protein>
<dbReference type="SMART" id="SM00054">
    <property type="entry name" value="EFh"/>
    <property type="match status" value="2"/>
</dbReference>
<evidence type="ECO:0000313" key="4">
    <source>
        <dbReference type="EMBL" id="KAF1815551.1"/>
    </source>
</evidence>
<dbReference type="InterPro" id="IPR018247">
    <property type="entry name" value="EF_Hand_1_Ca_BS"/>
</dbReference>
<dbReference type="Gene3D" id="1.10.238.10">
    <property type="entry name" value="EF-hand"/>
    <property type="match status" value="1"/>
</dbReference>
<evidence type="ECO:0000313" key="6">
    <source>
        <dbReference type="RefSeq" id="XP_033537182.1"/>
    </source>
</evidence>
<dbReference type="RefSeq" id="XP_033537182.1">
    <property type="nucleotide sequence ID" value="XM_033676052.1"/>
</dbReference>
<dbReference type="SUPFAM" id="SSF47473">
    <property type="entry name" value="EF-hand"/>
    <property type="match status" value="1"/>
</dbReference>
<accession>A0A6G1GCC1</accession>
<feature type="domain" description="EF-hand" evidence="3">
    <location>
        <begin position="9"/>
        <end position="44"/>
    </location>
</feature>
<dbReference type="InterPro" id="IPR050403">
    <property type="entry name" value="Myosin_RLC"/>
</dbReference>
<dbReference type="GeneID" id="54416622"/>
<keyword evidence="1" id="KW-0677">Repeat</keyword>
<dbReference type="EMBL" id="ML975151">
    <property type="protein sequence ID" value="KAF1815551.1"/>
    <property type="molecule type" value="Genomic_DNA"/>
</dbReference>
<proteinExistence type="predicted"/>
<keyword evidence="2" id="KW-0106">Calcium</keyword>
<dbReference type="InterPro" id="IPR011992">
    <property type="entry name" value="EF-hand-dom_pair"/>
</dbReference>
<evidence type="ECO:0000256" key="2">
    <source>
        <dbReference type="ARBA" id="ARBA00022837"/>
    </source>
</evidence>
<reference evidence="6" key="3">
    <citation type="submission" date="2025-04" db="UniProtKB">
        <authorList>
            <consortium name="RefSeq"/>
        </authorList>
    </citation>
    <scope>IDENTIFICATION</scope>
    <source>
        <strain evidence="6">CBS 781.70</strain>
    </source>
</reference>
<reference evidence="6" key="2">
    <citation type="submission" date="2020-04" db="EMBL/GenBank/DDBJ databases">
        <authorList>
            <consortium name="NCBI Genome Project"/>
        </authorList>
    </citation>
    <scope>NUCLEOTIDE SEQUENCE</scope>
    <source>
        <strain evidence="6">CBS 781.70</strain>
    </source>
</reference>
<dbReference type="OrthoDB" id="429467at2759"/>
<dbReference type="PANTHER" id="PTHR23049">
    <property type="entry name" value="MYOSIN REGULATORY LIGHT CHAIN 2"/>
    <property type="match status" value="1"/>
</dbReference>
<dbReference type="PROSITE" id="PS50222">
    <property type="entry name" value="EF_HAND_2"/>
    <property type="match status" value="2"/>
</dbReference>
<evidence type="ECO:0000256" key="1">
    <source>
        <dbReference type="ARBA" id="ARBA00022737"/>
    </source>
</evidence>
<dbReference type="AlphaFoldDB" id="A0A6G1GCC1"/>
<sequence length="179" mass="19011">DAISHLPAPLLHTMRESFSVLDRNNTGVITAADVSDMLSQLGLEHHPTALSGYFAPTSATTLNLATYLNLLATPMQGASEAMELKEALAAFDEDDSGQVDVRELREALLTTAPEEGERALGEREVEKVLGEFSGRRAFSRNKGFGKVGVAGKGEVFKYHEFVNAVCGGGSGGVEEKVSG</sequence>
<organism evidence="4">
    <name type="scientific">Eremomyces bilateralis CBS 781.70</name>
    <dbReference type="NCBI Taxonomy" id="1392243"/>
    <lineage>
        <taxon>Eukaryota</taxon>
        <taxon>Fungi</taxon>
        <taxon>Dikarya</taxon>
        <taxon>Ascomycota</taxon>
        <taxon>Pezizomycotina</taxon>
        <taxon>Dothideomycetes</taxon>
        <taxon>Dothideomycetes incertae sedis</taxon>
        <taxon>Eremomycetales</taxon>
        <taxon>Eremomycetaceae</taxon>
        <taxon>Eremomyces</taxon>
    </lineage>
</organism>
<name>A0A6G1GCC1_9PEZI</name>
<feature type="domain" description="EF-hand" evidence="3">
    <location>
        <begin position="79"/>
        <end position="114"/>
    </location>
</feature>
<dbReference type="PROSITE" id="PS00018">
    <property type="entry name" value="EF_HAND_1"/>
    <property type="match status" value="2"/>
</dbReference>
<feature type="non-terminal residue" evidence="4">
    <location>
        <position position="1"/>
    </location>
</feature>
<dbReference type="GO" id="GO:0005509">
    <property type="term" value="F:calcium ion binding"/>
    <property type="evidence" value="ECO:0007669"/>
    <property type="project" value="InterPro"/>
</dbReference>
<keyword evidence="5" id="KW-1185">Reference proteome</keyword>
<gene>
    <name evidence="4 6" type="ORF">P152DRAFT_390678</name>
</gene>
<dbReference type="Proteomes" id="UP000504638">
    <property type="component" value="Unplaced"/>
</dbReference>